<evidence type="ECO:0000256" key="5">
    <source>
        <dbReference type="ARBA" id="ARBA00023274"/>
    </source>
</evidence>
<keyword evidence="11" id="KW-1185">Reference proteome</keyword>
<organism evidence="10 11">
    <name type="scientific">Desulfobulbus oralis</name>
    <dbReference type="NCBI Taxonomy" id="1986146"/>
    <lineage>
        <taxon>Bacteria</taxon>
        <taxon>Pseudomonadati</taxon>
        <taxon>Thermodesulfobacteriota</taxon>
        <taxon>Desulfobulbia</taxon>
        <taxon>Desulfobulbales</taxon>
        <taxon>Desulfobulbaceae</taxon>
        <taxon>Desulfobulbus</taxon>
    </lineage>
</organism>
<comment type="subunit">
    <text evidence="7">Part of the 30S ribosomal subunit. Contacts protein S5. The interaction surface between S4 and S5 is involved in control of translational fidelity.</text>
</comment>
<dbReference type="InterPro" id="IPR005709">
    <property type="entry name" value="Ribosomal_uS4_bac-type"/>
</dbReference>
<protein>
    <recommendedName>
        <fullName evidence="6 7">Small ribosomal subunit protein uS4</fullName>
    </recommendedName>
</protein>
<dbReference type="Proteomes" id="UP000239867">
    <property type="component" value="Chromosome"/>
</dbReference>
<dbReference type="GO" id="GO:0042274">
    <property type="term" value="P:ribosomal small subunit biogenesis"/>
    <property type="evidence" value="ECO:0007669"/>
    <property type="project" value="TreeGrafter"/>
</dbReference>
<dbReference type="SMART" id="SM01390">
    <property type="entry name" value="Ribosomal_S4"/>
    <property type="match status" value="1"/>
</dbReference>
<feature type="domain" description="Small ribosomal subunit protein uS4 N-terminal" evidence="9">
    <location>
        <begin position="3"/>
        <end position="98"/>
    </location>
</feature>
<evidence type="ECO:0000313" key="10">
    <source>
        <dbReference type="EMBL" id="AVD71868.1"/>
    </source>
</evidence>
<dbReference type="RefSeq" id="WP_104937097.1">
    <property type="nucleotide sequence ID" value="NZ_CP021255.1"/>
</dbReference>
<dbReference type="InterPro" id="IPR001912">
    <property type="entry name" value="Ribosomal_uS4_N"/>
</dbReference>
<gene>
    <name evidence="7" type="primary">rpsD</name>
    <name evidence="10" type="ORF">CAY53_10630</name>
</gene>
<evidence type="ECO:0000256" key="1">
    <source>
        <dbReference type="ARBA" id="ARBA00007465"/>
    </source>
</evidence>
<dbReference type="InterPro" id="IPR036986">
    <property type="entry name" value="S4_RNA-bd_sf"/>
</dbReference>
<dbReference type="GO" id="GO:0003735">
    <property type="term" value="F:structural constituent of ribosome"/>
    <property type="evidence" value="ECO:0007669"/>
    <property type="project" value="InterPro"/>
</dbReference>
<comment type="function">
    <text evidence="7">With S5 and S12 plays an important role in translational accuracy.</text>
</comment>
<comment type="function">
    <text evidence="7">One of the primary rRNA binding proteins, it binds directly to 16S rRNA where it nucleates assembly of the body of the 30S subunit.</text>
</comment>
<dbReference type="HAMAP" id="MF_01306_B">
    <property type="entry name" value="Ribosomal_uS4_B"/>
    <property type="match status" value="1"/>
</dbReference>
<proteinExistence type="inferred from homology"/>
<dbReference type="Gene3D" id="1.10.1050.10">
    <property type="entry name" value="Ribosomal Protein S4 Delta 41, Chain A, domain 1"/>
    <property type="match status" value="1"/>
</dbReference>
<evidence type="ECO:0000259" key="9">
    <source>
        <dbReference type="SMART" id="SM01390"/>
    </source>
</evidence>
<dbReference type="CDD" id="cd00165">
    <property type="entry name" value="S4"/>
    <property type="match status" value="1"/>
</dbReference>
<dbReference type="OrthoDB" id="9803672at2"/>
<dbReference type="Pfam" id="PF00163">
    <property type="entry name" value="Ribosomal_S4"/>
    <property type="match status" value="1"/>
</dbReference>
<name>A0A2L1GQE9_9BACT</name>
<dbReference type="NCBIfam" id="TIGR01017">
    <property type="entry name" value="rpsD_bact"/>
    <property type="match status" value="1"/>
</dbReference>
<dbReference type="PANTHER" id="PTHR11831:SF4">
    <property type="entry name" value="SMALL RIBOSOMAL SUBUNIT PROTEIN US4M"/>
    <property type="match status" value="1"/>
</dbReference>
<evidence type="ECO:0000256" key="2">
    <source>
        <dbReference type="ARBA" id="ARBA00022730"/>
    </source>
</evidence>
<keyword evidence="2 7" id="KW-0699">rRNA-binding</keyword>
<comment type="similarity">
    <text evidence="1 7">Belongs to the universal ribosomal protein uS4 family.</text>
</comment>
<dbReference type="GO" id="GO:0015935">
    <property type="term" value="C:small ribosomal subunit"/>
    <property type="evidence" value="ECO:0007669"/>
    <property type="project" value="InterPro"/>
</dbReference>
<dbReference type="Pfam" id="PF01479">
    <property type="entry name" value="S4"/>
    <property type="match status" value="1"/>
</dbReference>
<keyword evidence="3 7" id="KW-0694">RNA-binding</keyword>
<dbReference type="InterPro" id="IPR002942">
    <property type="entry name" value="S4_RNA-bd"/>
</dbReference>
<evidence type="ECO:0000256" key="7">
    <source>
        <dbReference type="HAMAP-Rule" id="MF_01306"/>
    </source>
</evidence>
<dbReference type="GO" id="GO:0019843">
    <property type="term" value="F:rRNA binding"/>
    <property type="evidence" value="ECO:0007669"/>
    <property type="project" value="UniProtKB-UniRule"/>
</dbReference>
<dbReference type="AlphaFoldDB" id="A0A2L1GQE9"/>
<dbReference type="FunFam" id="1.10.1050.10:FF:000001">
    <property type="entry name" value="30S ribosomal protein S4"/>
    <property type="match status" value="1"/>
</dbReference>
<reference evidence="10 11" key="1">
    <citation type="journal article" date="2018" name="MBio">
        <title>Insights into the evolution of host association through the isolation and characterization of a novel human periodontal pathobiont, Desulfobulbus oralis.</title>
        <authorList>
            <person name="Cross K.L."/>
            <person name="Chirania P."/>
            <person name="Xiong W."/>
            <person name="Beall C.J."/>
            <person name="Elkins J.G."/>
            <person name="Giannone R.J."/>
            <person name="Griffen A.L."/>
            <person name="Guss A.M."/>
            <person name="Hettich R.L."/>
            <person name="Joshi S.S."/>
            <person name="Mokrzan E.M."/>
            <person name="Martin R.K."/>
            <person name="Zhulin I.B."/>
            <person name="Leys E.J."/>
            <person name="Podar M."/>
        </authorList>
    </citation>
    <scope>NUCLEOTIDE SEQUENCE [LARGE SCALE GENOMIC DNA]</scope>
    <source>
        <strain evidence="10 11">ORNL</strain>
    </source>
</reference>
<dbReference type="EMBL" id="CP021255">
    <property type="protein sequence ID" value="AVD71868.1"/>
    <property type="molecule type" value="Genomic_DNA"/>
</dbReference>
<keyword evidence="4 7" id="KW-0689">Ribosomal protein</keyword>
<evidence type="ECO:0000313" key="11">
    <source>
        <dbReference type="Proteomes" id="UP000239867"/>
    </source>
</evidence>
<evidence type="ECO:0000259" key="8">
    <source>
        <dbReference type="SMART" id="SM00363"/>
    </source>
</evidence>
<dbReference type="KEGG" id="deo:CAY53_10630"/>
<dbReference type="GO" id="GO:0006412">
    <property type="term" value="P:translation"/>
    <property type="evidence" value="ECO:0007669"/>
    <property type="project" value="UniProtKB-UniRule"/>
</dbReference>
<evidence type="ECO:0000256" key="3">
    <source>
        <dbReference type="ARBA" id="ARBA00022884"/>
    </source>
</evidence>
<evidence type="ECO:0000256" key="6">
    <source>
        <dbReference type="ARBA" id="ARBA00035254"/>
    </source>
</evidence>
<evidence type="ECO:0000256" key="4">
    <source>
        <dbReference type="ARBA" id="ARBA00022980"/>
    </source>
</evidence>
<keyword evidence="5 7" id="KW-0687">Ribonucleoprotein</keyword>
<dbReference type="SMART" id="SM00363">
    <property type="entry name" value="S4"/>
    <property type="match status" value="1"/>
</dbReference>
<dbReference type="PROSITE" id="PS50889">
    <property type="entry name" value="S4"/>
    <property type="match status" value="1"/>
</dbReference>
<dbReference type="Gene3D" id="3.10.290.10">
    <property type="entry name" value="RNA-binding S4 domain"/>
    <property type="match status" value="1"/>
</dbReference>
<feature type="domain" description="RNA-binding S4" evidence="8">
    <location>
        <begin position="99"/>
        <end position="163"/>
    </location>
</feature>
<dbReference type="SUPFAM" id="SSF55174">
    <property type="entry name" value="Alpha-L RNA-binding motif"/>
    <property type="match status" value="1"/>
</dbReference>
<dbReference type="NCBIfam" id="NF003717">
    <property type="entry name" value="PRK05327.1"/>
    <property type="match status" value="1"/>
</dbReference>
<dbReference type="FunFam" id="3.10.290.10:FF:000001">
    <property type="entry name" value="30S ribosomal protein S4"/>
    <property type="match status" value="1"/>
</dbReference>
<sequence>MARYSGASCRICRRENLKLFLKGDRCYSDKCAFERRSFAPGQHGQNRFRKPSDYAVQLREKQKVKHLYGVFEAQFRRFFAEAERVRGVTGATLLSMLERRLDNVVYRLGFASSRTQGRQMVRHSLVTINGHKVNIPSYQVKVGDIVSLKEKQQKSELVADNLQGAARRGVPSWLELDAKAFKGTVKALPNRDEITLPIQEQLIVELYSK</sequence>
<dbReference type="InterPro" id="IPR022801">
    <property type="entry name" value="Ribosomal_uS4"/>
</dbReference>
<accession>A0A2L1GQE9</accession>
<dbReference type="PANTHER" id="PTHR11831">
    <property type="entry name" value="30S 40S RIBOSOMAL PROTEIN"/>
    <property type="match status" value="1"/>
</dbReference>